<evidence type="ECO:0000256" key="1">
    <source>
        <dbReference type="ARBA" id="ARBA00022801"/>
    </source>
</evidence>
<reference evidence="2 3" key="1">
    <citation type="submission" date="2022-10" db="EMBL/GenBank/DDBJ databases">
        <title>Alteromonas sp. chi3 Genome sequencing.</title>
        <authorList>
            <person name="Park S."/>
        </authorList>
    </citation>
    <scope>NUCLEOTIDE SEQUENCE [LARGE SCALE GENOMIC DNA]</scope>
    <source>
        <strain evidence="3">chi3</strain>
    </source>
</reference>
<proteinExistence type="predicted"/>
<gene>
    <name evidence="2" type="ORF">OIK42_07620</name>
</gene>
<dbReference type="SUPFAM" id="SSF54637">
    <property type="entry name" value="Thioesterase/thiol ester dehydrase-isomerase"/>
    <property type="match status" value="1"/>
</dbReference>
<dbReference type="Proteomes" id="UP001218788">
    <property type="component" value="Unassembled WGS sequence"/>
</dbReference>
<keyword evidence="3" id="KW-1185">Reference proteome</keyword>
<dbReference type="Gene3D" id="3.10.129.10">
    <property type="entry name" value="Hotdog Thioesterase"/>
    <property type="match status" value="1"/>
</dbReference>
<dbReference type="InterPro" id="IPR029069">
    <property type="entry name" value="HotDog_dom_sf"/>
</dbReference>
<evidence type="ECO:0000313" key="2">
    <source>
        <dbReference type="EMBL" id="MDC8830627.1"/>
    </source>
</evidence>
<dbReference type="RefSeq" id="WP_273639548.1">
    <property type="nucleotide sequence ID" value="NZ_JAQQXP010000001.1"/>
</dbReference>
<dbReference type="EMBL" id="JAQQXP010000001">
    <property type="protein sequence ID" value="MDC8830627.1"/>
    <property type="molecule type" value="Genomic_DNA"/>
</dbReference>
<dbReference type="PANTHER" id="PTHR31793">
    <property type="entry name" value="4-HYDROXYBENZOYL-COA THIOESTERASE FAMILY MEMBER"/>
    <property type="match status" value="1"/>
</dbReference>
<dbReference type="CDD" id="cd00586">
    <property type="entry name" value="4HBT"/>
    <property type="match status" value="1"/>
</dbReference>
<evidence type="ECO:0000313" key="3">
    <source>
        <dbReference type="Proteomes" id="UP001218788"/>
    </source>
</evidence>
<protein>
    <submittedName>
        <fullName evidence="2">Acyl-CoA thioesterase</fullName>
    </submittedName>
</protein>
<accession>A0ABT5L165</accession>
<keyword evidence="1" id="KW-0378">Hydrolase</keyword>
<organism evidence="2 3">
    <name type="scientific">Alteromonas gilva</name>
    <dbReference type="NCBI Taxonomy" id="2987522"/>
    <lineage>
        <taxon>Bacteria</taxon>
        <taxon>Pseudomonadati</taxon>
        <taxon>Pseudomonadota</taxon>
        <taxon>Gammaproteobacteria</taxon>
        <taxon>Alteromonadales</taxon>
        <taxon>Alteromonadaceae</taxon>
        <taxon>Alteromonas/Salinimonas group</taxon>
        <taxon>Alteromonas</taxon>
    </lineage>
</organism>
<dbReference type="Pfam" id="PF13279">
    <property type="entry name" value="4HBT_2"/>
    <property type="match status" value="1"/>
</dbReference>
<sequence length="151" mass="17278">MSDLSPWQYANPFVTDWVITANDIDHYNHVNNVAYLSQQERLAWAHSHSLGLGFEHYQQAGKGMVIFRHELNYLKPAFLDDTLQCATWITDCDGKLLLTREFQYIRQSSGETVYQGRTQFACIKLDSGQPSRMPKAFADVYMPACVPRPTA</sequence>
<dbReference type="PANTHER" id="PTHR31793:SF37">
    <property type="entry name" value="ACYL-COA THIOESTER HYDROLASE YBGC"/>
    <property type="match status" value="1"/>
</dbReference>
<name>A0ABT5L165_9ALTE</name>
<comment type="caution">
    <text evidence="2">The sequence shown here is derived from an EMBL/GenBank/DDBJ whole genome shotgun (WGS) entry which is preliminary data.</text>
</comment>
<dbReference type="InterPro" id="IPR050563">
    <property type="entry name" value="4-hydroxybenzoyl-CoA_TE"/>
</dbReference>